<dbReference type="PANTHER" id="PTHR30461">
    <property type="entry name" value="DNA-INVERTASE FROM LAMBDOID PROPHAGE"/>
    <property type="match status" value="1"/>
</dbReference>
<dbReference type="AlphaFoldDB" id="A0A1M4VGI6"/>
<dbReference type="PROSITE" id="PS51736">
    <property type="entry name" value="RECOMBINASES_3"/>
    <property type="match status" value="1"/>
</dbReference>
<dbReference type="InterPro" id="IPR036162">
    <property type="entry name" value="Resolvase-like_N_sf"/>
</dbReference>
<organism evidence="5 6">
    <name type="scientific">Microbulbifer donghaiensis</name>
    <dbReference type="NCBI Taxonomy" id="494016"/>
    <lineage>
        <taxon>Bacteria</taxon>
        <taxon>Pseudomonadati</taxon>
        <taxon>Pseudomonadota</taxon>
        <taxon>Gammaproteobacteria</taxon>
        <taxon>Cellvibrionales</taxon>
        <taxon>Microbulbiferaceae</taxon>
        <taxon>Microbulbifer</taxon>
    </lineage>
</organism>
<dbReference type="PANTHER" id="PTHR30461:SF2">
    <property type="entry name" value="SERINE RECOMBINASE PINE-RELATED"/>
    <property type="match status" value="1"/>
</dbReference>
<sequence>MAKNQTTKQAFLYSRVSSEKQLSGQGLERQEQAAIEFLSRYPEYTLSDLSFTDSGVSAFSGANIQENAGLGSFLAACRTGEIPPDSLLVVEAPDRLSRLGIREGQKLVNEIFSYGIDIALVRFGLILYADDGNNLSDLIATIGFYLGALESDQKSERIKKAIDAKRKTAITGGEKRTQVAPAWLELSEDRKTFKPIPERVELLKRMFEMKYHDGMGPDKIARVFNEEGLLSFTGKPWSRTVIRSYLTEPKVIGHYQPQTVRKEHGKRIYEDLGAVVEDYYPCVIDPDLFHATQQTFKKATAGRKGNFANLFQGLVFCRACSGIMAYNSNISTAGNRNKYLRCKDALRGGRGCSEPSFPYDVLEHNLISILSGLDYSKLVNGTDTDKIEAEIQGLSIKQDSLNTQLEKQIELAAMTEGKRATQIIMGKVGEIETELESIQSQISELRTQAKTVEPIDTNISDLDLSSYDSRLKFNRFLKQYMESLHLKHKDQLTITLKGKGAIMINFYNKDGILCTPEELEGYDLPSLIMQEATRNTFSLELGTTVEVGL</sequence>
<dbReference type="Gene3D" id="3.40.50.1390">
    <property type="entry name" value="Resolvase, N-terminal catalytic domain"/>
    <property type="match status" value="1"/>
</dbReference>
<dbReference type="GO" id="GO:0000150">
    <property type="term" value="F:DNA strand exchange activity"/>
    <property type="evidence" value="ECO:0007669"/>
    <property type="project" value="InterPro"/>
</dbReference>
<dbReference type="OrthoDB" id="9791494at2"/>
<name>A0A1M4VGI6_9GAMM</name>
<evidence type="ECO:0000313" key="5">
    <source>
        <dbReference type="EMBL" id="SHE67943.1"/>
    </source>
</evidence>
<dbReference type="InterPro" id="IPR006119">
    <property type="entry name" value="Resolv_N"/>
</dbReference>
<reference evidence="6" key="1">
    <citation type="submission" date="2016-11" db="EMBL/GenBank/DDBJ databases">
        <authorList>
            <person name="Varghese N."/>
            <person name="Submissions S."/>
        </authorList>
    </citation>
    <scope>NUCLEOTIDE SEQUENCE [LARGE SCALE GENOMIC DNA]</scope>
    <source>
        <strain evidence="6">CGMCC 1.7063</strain>
    </source>
</reference>
<gene>
    <name evidence="5" type="ORF">SAMN04487965_0418</name>
</gene>
<dbReference type="GO" id="GO:0003677">
    <property type="term" value="F:DNA binding"/>
    <property type="evidence" value="ECO:0007669"/>
    <property type="project" value="UniProtKB-KW"/>
</dbReference>
<accession>A0A1M4VGI6</accession>
<dbReference type="CDD" id="cd00338">
    <property type="entry name" value="Ser_Recombinase"/>
    <property type="match status" value="1"/>
</dbReference>
<dbReference type="InterPro" id="IPR025827">
    <property type="entry name" value="Zn_ribbon_recom_dom"/>
</dbReference>
<feature type="domain" description="Recombinase" evidence="4">
    <location>
        <begin position="182"/>
        <end position="302"/>
    </location>
</feature>
<keyword evidence="2" id="KW-0233">DNA recombination</keyword>
<evidence type="ECO:0000259" key="3">
    <source>
        <dbReference type="PROSITE" id="PS51736"/>
    </source>
</evidence>
<dbReference type="PROSITE" id="PS51737">
    <property type="entry name" value="RECOMBINASE_DNA_BIND"/>
    <property type="match status" value="1"/>
</dbReference>
<evidence type="ECO:0000256" key="1">
    <source>
        <dbReference type="ARBA" id="ARBA00023125"/>
    </source>
</evidence>
<dbReference type="Proteomes" id="UP000184170">
    <property type="component" value="Unassembled WGS sequence"/>
</dbReference>
<keyword evidence="1" id="KW-0238">DNA-binding</keyword>
<proteinExistence type="predicted"/>
<dbReference type="RefSeq" id="WP_073270961.1">
    <property type="nucleotide sequence ID" value="NZ_FQVA01000001.1"/>
</dbReference>
<dbReference type="InterPro" id="IPR038109">
    <property type="entry name" value="DNA_bind_recomb_sf"/>
</dbReference>
<dbReference type="STRING" id="494016.SAMN04487965_0418"/>
<evidence type="ECO:0000259" key="4">
    <source>
        <dbReference type="PROSITE" id="PS51737"/>
    </source>
</evidence>
<dbReference type="SUPFAM" id="SSF53041">
    <property type="entry name" value="Resolvase-like"/>
    <property type="match status" value="1"/>
</dbReference>
<dbReference type="EMBL" id="FQVA01000001">
    <property type="protein sequence ID" value="SHE67943.1"/>
    <property type="molecule type" value="Genomic_DNA"/>
</dbReference>
<dbReference type="InterPro" id="IPR011109">
    <property type="entry name" value="DNA_bind_recombinase_dom"/>
</dbReference>
<dbReference type="Gene3D" id="3.90.1750.20">
    <property type="entry name" value="Putative Large Serine Recombinase, Chain B, Domain 2"/>
    <property type="match status" value="1"/>
</dbReference>
<dbReference type="Pfam" id="PF13408">
    <property type="entry name" value="Zn_ribbon_recom"/>
    <property type="match status" value="1"/>
</dbReference>
<dbReference type="InterPro" id="IPR050639">
    <property type="entry name" value="SSR_resolvase"/>
</dbReference>
<dbReference type="Pfam" id="PF07508">
    <property type="entry name" value="Recombinase"/>
    <property type="match status" value="1"/>
</dbReference>
<keyword evidence="6" id="KW-1185">Reference proteome</keyword>
<dbReference type="Pfam" id="PF00239">
    <property type="entry name" value="Resolvase"/>
    <property type="match status" value="1"/>
</dbReference>
<protein>
    <submittedName>
        <fullName evidence="5">Site-specific DNA recombinase</fullName>
    </submittedName>
</protein>
<dbReference type="SMART" id="SM00857">
    <property type="entry name" value="Resolvase"/>
    <property type="match status" value="1"/>
</dbReference>
<evidence type="ECO:0000313" key="6">
    <source>
        <dbReference type="Proteomes" id="UP000184170"/>
    </source>
</evidence>
<feature type="domain" description="Resolvase/invertase-type recombinase catalytic" evidence="3">
    <location>
        <begin position="9"/>
        <end position="169"/>
    </location>
</feature>
<evidence type="ECO:0000256" key="2">
    <source>
        <dbReference type="ARBA" id="ARBA00023172"/>
    </source>
</evidence>